<organism evidence="1 2">
    <name type="scientific">Candidatus Synchoanobacter obligatus</name>
    <dbReference type="NCBI Taxonomy" id="2919597"/>
    <lineage>
        <taxon>Bacteria</taxon>
        <taxon>Pseudomonadati</taxon>
        <taxon>Pseudomonadota</taxon>
        <taxon>Gammaproteobacteria</taxon>
        <taxon>Candidatus Comchoanobacterales</taxon>
        <taxon>Candidatus Comchoanobacteraceae</taxon>
        <taxon>Candidatus Synchoanobacter</taxon>
    </lineage>
</organism>
<evidence type="ECO:0000313" key="1">
    <source>
        <dbReference type="EMBL" id="MCP8351726.1"/>
    </source>
</evidence>
<evidence type="ECO:0000313" key="2">
    <source>
        <dbReference type="Proteomes" id="UP001320768"/>
    </source>
</evidence>
<protein>
    <recommendedName>
        <fullName evidence="3">Tetratricopeptide repeat protein</fullName>
    </recommendedName>
</protein>
<gene>
    <name evidence="1" type="ORF">MKS91_00240</name>
</gene>
<sequence length="161" mass="18607">MWMMVISGYILLGCPEILYNKGAVSVKQQLSIKCQTNPGACFLLSKLAWSDKAYLEAKDYCKLGLLLDPNMDALLQLDLMIDHRQYGFIGNIQDRMDAWLKVHPDDHMIRQIYAEALLMNQQEERALEEYGYLLLIHSDSALQKEVRQRIQDISTKVNQNK</sequence>
<dbReference type="EMBL" id="JAKUDN010000001">
    <property type="protein sequence ID" value="MCP8351726.1"/>
    <property type="molecule type" value="Genomic_DNA"/>
</dbReference>
<dbReference type="Proteomes" id="UP001320768">
    <property type="component" value="Unassembled WGS sequence"/>
</dbReference>
<dbReference type="RefSeq" id="WP_258568841.1">
    <property type="nucleotide sequence ID" value="NZ_JAKUDN010000001.1"/>
</dbReference>
<name>A0ABT1L436_9GAMM</name>
<evidence type="ECO:0008006" key="3">
    <source>
        <dbReference type="Google" id="ProtNLM"/>
    </source>
</evidence>
<accession>A0ABT1L436</accession>
<reference evidence="1 2" key="1">
    <citation type="journal article" date="2022" name="Nat. Microbiol.">
        <title>The microbiome of a bacterivorous marine choanoflagellate contains a resource-demanding obligate bacterial associate.</title>
        <authorList>
            <person name="Needham D.M."/>
            <person name="Poirier C."/>
            <person name="Bachy C."/>
            <person name="George E.E."/>
            <person name="Wilken S."/>
            <person name="Yung C.C.M."/>
            <person name="Limardo A.J."/>
            <person name="Morando M."/>
            <person name="Sudek L."/>
            <person name="Malmstrom R.R."/>
            <person name="Keeling P.J."/>
            <person name="Santoro A.E."/>
            <person name="Worden A.Z."/>
        </authorList>
    </citation>
    <scope>NUCLEOTIDE SEQUENCE [LARGE SCALE GENOMIC DNA]</scope>
    <source>
        <strain evidence="1 2">Comchoano-2</strain>
    </source>
</reference>
<proteinExistence type="predicted"/>
<comment type="caution">
    <text evidence="1">The sequence shown here is derived from an EMBL/GenBank/DDBJ whole genome shotgun (WGS) entry which is preliminary data.</text>
</comment>
<keyword evidence="2" id="KW-1185">Reference proteome</keyword>